<dbReference type="EMBL" id="BGZK01000129">
    <property type="protein sequence ID" value="GBP21474.1"/>
    <property type="molecule type" value="Genomic_DNA"/>
</dbReference>
<evidence type="ECO:0000313" key="2">
    <source>
        <dbReference type="Proteomes" id="UP000299102"/>
    </source>
</evidence>
<organism evidence="1 2">
    <name type="scientific">Eumeta variegata</name>
    <name type="common">Bagworm moth</name>
    <name type="synonym">Eumeta japonica</name>
    <dbReference type="NCBI Taxonomy" id="151549"/>
    <lineage>
        <taxon>Eukaryota</taxon>
        <taxon>Metazoa</taxon>
        <taxon>Ecdysozoa</taxon>
        <taxon>Arthropoda</taxon>
        <taxon>Hexapoda</taxon>
        <taxon>Insecta</taxon>
        <taxon>Pterygota</taxon>
        <taxon>Neoptera</taxon>
        <taxon>Endopterygota</taxon>
        <taxon>Lepidoptera</taxon>
        <taxon>Glossata</taxon>
        <taxon>Ditrysia</taxon>
        <taxon>Tineoidea</taxon>
        <taxon>Psychidae</taxon>
        <taxon>Oiketicinae</taxon>
        <taxon>Eumeta</taxon>
    </lineage>
</organism>
<accession>A0A4C1U673</accession>
<proteinExistence type="predicted"/>
<protein>
    <submittedName>
        <fullName evidence="1">Uncharacterized protein</fullName>
    </submittedName>
</protein>
<comment type="caution">
    <text evidence="1">The sequence shown here is derived from an EMBL/GenBank/DDBJ whole genome shotgun (WGS) entry which is preliminary data.</text>
</comment>
<reference evidence="1 2" key="1">
    <citation type="journal article" date="2019" name="Commun. Biol.">
        <title>The bagworm genome reveals a unique fibroin gene that provides high tensile strength.</title>
        <authorList>
            <person name="Kono N."/>
            <person name="Nakamura H."/>
            <person name="Ohtoshi R."/>
            <person name="Tomita M."/>
            <person name="Numata K."/>
            <person name="Arakawa K."/>
        </authorList>
    </citation>
    <scope>NUCLEOTIDE SEQUENCE [LARGE SCALE GENOMIC DNA]</scope>
</reference>
<gene>
    <name evidence="1" type="ORF">EVAR_12075_1</name>
</gene>
<keyword evidence="2" id="KW-1185">Reference proteome</keyword>
<dbReference type="Proteomes" id="UP000299102">
    <property type="component" value="Unassembled WGS sequence"/>
</dbReference>
<name>A0A4C1U673_EUMVA</name>
<dbReference type="AlphaFoldDB" id="A0A4C1U673"/>
<sequence length="77" mass="8296">MYRLQSSISNSVKVKSTAAAYIQDRGAFNILRGNKCNLVHYISRGTPWSVASDRGGTTWGATCGRPFADPQSDGTEA</sequence>
<evidence type="ECO:0000313" key="1">
    <source>
        <dbReference type="EMBL" id="GBP21474.1"/>
    </source>
</evidence>